<feature type="compositionally biased region" description="Basic and acidic residues" evidence="1">
    <location>
        <begin position="58"/>
        <end position="88"/>
    </location>
</feature>
<dbReference type="InterPro" id="IPR010530">
    <property type="entry name" value="B12D"/>
</dbReference>
<reference evidence="3" key="1">
    <citation type="submission" date="2024-04" db="EMBL/GenBank/DDBJ databases">
        <title>Salinicola lusitanus LLJ914,a marine bacterium isolated from the Okinawa Trough.</title>
        <authorList>
            <person name="Li J."/>
        </authorList>
    </citation>
    <scope>NUCLEOTIDE SEQUENCE [LARGE SCALE GENOMIC DNA]</scope>
</reference>
<accession>A0AAW0NFI3</accession>
<dbReference type="Pfam" id="PF06522">
    <property type="entry name" value="B12D"/>
    <property type="match status" value="1"/>
</dbReference>
<gene>
    <name evidence="2" type="ORF">WMY93_019804</name>
</gene>
<organism evidence="2 3">
    <name type="scientific">Mugilogobius chulae</name>
    <name type="common">yellowstripe goby</name>
    <dbReference type="NCBI Taxonomy" id="88201"/>
    <lineage>
        <taxon>Eukaryota</taxon>
        <taxon>Metazoa</taxon>
        <taxon>Chordata</taxon>
        <taxon>Craniata</taxon>
        <taxon>Vertebrata</taxon>
        <taxon>Euteleostomi</taxon>
        <taxon>Actinopterygii</taxon>
        <taxon>Neopterygii</taxon>
        <taxon>Teleostei</taxon>
        <taxon>Neoteleostei</taxon>
        <taxon>Acanthomorphata</taxon>
        <taxon>Gobiaria</taxon>
        <taxon>Gobiiformes</taxon>
        <taxon>Gobioidei</taxon>
        <taxon>Gobiidae</taxon>
        <taxon>Gobionellinae</taxon>
        <taxon>Mugilogobius</taxon>
    </lineage>
</organism>
<evidence type="ECO:0000313" key="3">
    <source>
        <dbReference type="Proteomes" id="UP001460270"/>
    </source>
</evidence>
<dbReference type="EMBL" id="JBBPFD010000014">
    <property type="protein sequence ID" value="KAK7898951.1"/>
    <property type="molecule type" value="Genomic_DNA"/>
</dbReference>
<dbReference type="PANTHER" id="PTHR14256">
    <property type="entry name" value="NADH-UBIQUINONE OXIDOREDUCTASE MLRQ SUBUNIT"/>
    <property type="match status" value="1"/>
</dbReference>
<feature type="region of interest" description="Disordered" evidence="1">
    <location>
        <begin position="102"/>
        <end position="148"/>
    </location>
</feature>
<sequence length="255" mass="30049">MHQSNCKNWRDSGLGTQSHDRHPRPSIEGREGGVRARRGIQSVVHSISPYSLVSSQTFKKEWERERERVGEREEREKERVKGERWGRRGQWRRESGRKECDRDREWKRERRESERARERRERQRERSLGGSNGERESEKERKDATQTVQLECSMGSGGGTLRECWHQVLESTANSTRSKAAYTEHLELIPQWVFLTVGLSGALLYLLRLSRGPHVTLWDKKNNPEPWNKLDPTYQYKFVAVTTDYKNLKKQGPDF</sequence>
<evidence type="ECO:0000313" key="2">
    <source>
        <dbReference type="EMBL" id="KAK7898951.1"/>
    </source>
</evidence>
<feature type="compositionally biased region" description="Polar residues" evidence="1">
    <location>
        <begin position="43"/>
        <end position="57"/>
    </location>
</feature>
<proteinExistence type="predicted"/>
<feature type="region of interest" description="Disordered" evidence="1">
    <location>
        <begin position="1"/>
        <end position="88"/>
    </location>
</feature>
<feature type="compositionally biased region" description="Basic and acidic residues" evidence="1">
    <location>
        <begin position="18"/>
        <end position="34"/>
    </location>
</feature>
<protein>
    <submittedName>
        <fullName evidence="2">Uncharacterized protein</fullName>
    </submittedName>
</protein>
<keyword evidence="3" id="KW-1185">Reference proteome</keyword>
<comment type="caution">
    <text evidence="2">The sequence shown here is derived from an EMBL/GenBank/DDBJ whole genome shotgun (WGS) entry which is preliminary data.</text>
</comment>
<evidence type="ECO:0000256" key="1">
    <source>
        <dbReference type="SAM" id="MobiDB-lite"/>
    </source>
</evidence>
<name>A0AAW0NFI3_9GOBI</name>
<dbReference type="Proteomes" id="UP001460270">
    <property type="component" value="Unassembled WGS sequence"/>
</dbReference>
<feature type="compositionally biased region" description="Basic and acidic residues" evidence="1">
    <location>
        <begin position="102"/>
        <end position="144"/>
    </location>
</feature>
<dbReference type="AlphaFoldDB" id="A0AAW0NFI3"/>
<dbReference type="PANTHER" id="PTHR14256:SF5">
    <property type="entry name" value="NADH DEHYDROGENASE [UBIQUINONE] 1 ALPHA SUBCOMPLEX SUBUNIT 4-LIKE 2"/>
    <property type="match status" value="1"/>
</dbReference>